<gene>
    <name evidence="3" type="ORF">QBC41DRAFT_327930</name>
</gene>
<sequence length="547" mass="60241">MVPPFKDSKSFILYLQCAFPLNQAPDLITPHTHSIGLPSMSTGKLATLSLPSNTTAPPTTPPLDDIENLFVTLISHPGVKNIAAIGVENKKLRKEYTDLERDNAHTLSQIARLQTSLDAARKQGEDASKRLQDAVKQKQAVECQYLEAKKKLADNEAQLSGERERMQQQIDAMQQELSEETDKLQRLSSFSTKMVSITANVKQICSIMDYIRTSAVKLAETYLCDDLPLNGVNWSAIKSHTALNVTDQIFPLPVSNSPIAKHMRVAAFLAVLGYEMRNSIFQPVYLLHDSSEFNEFLDNLAEENEEAEAHLRSVLFRTLSEYKINTDSVGTKCTQSVVGTVASCTEGFVLEAKRQPFVSELKAYCAKACKEWEYIQRLERRVEFETDPEDDDLKNKKYWLPLSTKSSCPPETSPLKTHSNGSSSMNTSSKNHKGGASSGMSSPPQTPVEATSLLDVLVVWPAVTTEQVRDTAILSLGYFVTAGDIASAMREQRELSASKDQHKAARDSRRKSRAMSIASHSVGENGSVAGRSVSFLSAQVGNGSRGS</sequence>
<feature type="compositionally biased region" description="Basic and acidic residues" evidence="2">
    <location>
        <begin position="491"/>
        <end position="507"/>
    </location>
</feature>
<name>A0AA39Z757_9PEZI</name>
<protein>
    <submittedName>
        <fullName evidence="3">Uncharacterized protein</fullName>
    </submittedName>
</protein>
<dbReference type="Proteomes" id="UP001174997">
    <property type="component" value="Unassembled WGS sequence"/>
</dbReference>
<feature type="compositionally biased region" description="Low complexity" evidence="2">
    <location>
        <begin position="419"/>
        <end position="429"/>
    </location>
</feature>
<keyword evidence="1" id="KW-0175">Coiled coil</keyword>
<reference evidence="3" key="1">
    <citation type="submission" date="2023-06" db="EMBL/GenBank/DDBJ databases">
        <title>Genome-scale phylogeny and comparative genomics of the fungal order Sordariales.</title>
        <authorList>
            <consortium name="Lawrence Berkeley National Laboratory"/>
            <person name="Hensen N."/>
            <person name="Bonometti L."/>
            <person name="Westerberg I."/>
            <person name="Brannstrom I.O."/>
            <person name="Guillou S."/>
            <person name="Cros-Aarteil S."/>
            <person name="Calhoun S."/>
            <person name="Haridas S."/>
            <person name="Kuo A."/>
            <person name="Mondo S."/>
            <person name="Pangilinan J."/>
            <person name="Riley R."/>
            <person name="Labutti K."/>
            <person name="Andreopoulos B."/>
            <person name="Lipzen A."/>
            <person name="Chen C."/>
            <person name="Yanf M."/>
            <person name="Daum C."/>
            <person name="Ng V."/>
            <person name="Clum A."/>
            <person name="Steindorff A."/>
            <person name="Ohm R."/>
            <person name="Martin F."/>
            <person name="Silar P."/>
            <person name="Natvig D."/>
            <person name="Lalanne C."/>
            <person name="Gautier V."/>
            <person name="Ament-Velasquez S.L."/>
            <person name="Kruys A."/>
            <person name="Hutchinson M.I."/>
            <person name="Powell A.J."/>
            <person name="Barry K."/>
            <person name="Miller A.N."/>
            <person name="Grigoriev I.V."/>
            <person name="Debuchy R."/>
            <person name="Gladieux P."/>
            <person name="Thoren M.H."/>
            <person name="Johannesson H."/>
        </authorList>
    </citation>
    <scope>NUCLEOTIDE SEQUENCE</scope>
    <source>
        <strain evidence="3">CBS 307.81</strain>
    </source>
</reference>
<proteinExistence type="predicted"/>
<feature type="region of interest" description="Disordered" evidence="2">
    <location>
        <begin position="491"/>
        <end position="527"/>
    </location>
</feature>
<evidence type="ECO:0000313" key="4">
    <source>
        <dbReference type="Proteomes" id="UP001174997"/>
    </source>
</evidence>
<evidence type="ECO:0000256" key="2">
    <source>
        <dbReference type="SAM" id="MobiDB-lite"/>
    </source>
</evidence>
<dbReference type="AlphaFoldDB" id="A0AA39Z757"/>
<organism evidence="3 4">
    <name type="scientific">Cercophora samala</name>
    <dbReference type="NCBI Taxonomy" id="330535"/>
    <lineage>
        <taxon>Eukaryota</taxon>
        <taxon>Fungi</taxon>
        <taxon>Dikarya</taxon>
        <taxon>Ascomycota</taxon>
        <taxon>Pezizomycotina</taxon>
        <taxon>Sordariomycetes</taxon>
        <taxon>Sordariomycetidae</taxon>
        <taxon>Sordariales</taxon>
        <taxon>Lasiosphaeriaceae</taxon>
        <taxon>Cercophora</taxon>
    </lineage>
</organism>
<dbReference type="EMBL" id="JAULSY010000111">
    <property type="protein sequence ID" value="KAK0665378.1"/>
    <property type="molecule type" value="Genomic_DNA"/>
</dbReference>
<feature type="region of interest" description="Disordered" evidence="2">
    <location>
        <begin position="405"/>
        <end position="447"/>
    </location>
</feature>
<evidence type="ECO:0000256" key="1">
    <source>
        <dbReference type="SAM" id="Coils"/>
    </source>
</evidence>
<accession>A0AA39Z757</accession>
<keyword evidence="4" id="KW-1185">Reference proteome</keyword>
<comment type="caution">
    <text evidence="3">The sequence shown here is derived from an EMBL/GenBank/DDBJ whole genome shotgun (WGS) entry which is preliminary data.</text>
</comment>
<evidence type="ECO:0000313" key="3">
    <source>
        <dbReference type="EMBL" id="KAK0665378.1"/>
    </source>
</evidence>
<feature type="compositionally biased region" description="Polar residues" evidence="2">
    <location>
        <begin position="405"/>
        <end position="418"/>
    </location>
</feature>
<feature type="coiled-coil region" evidence="1">
    <location>
        <begin position="82"/>
        <end position="183"/>
    </location>
</feature>